<dbReference type="Proteomes" id="UP000216024">
    <property type="component" value="Unassembled WGS sequence"/>
</dbReference>
<evidence type="ECO:0000313" key="9">
    <source>
        <dbReference type="EMBL" id="PAB59319.1"/>
    </source>
</evidence>
<feature type="binding site" evidence="7">
    <location>
        <position position="329"/>
    </location>
    <ligand>
        <name>4-imidazolone-5-propanoate</name>
        <dbReference type="ChEBI" id="CHEBI:77893"/>
    </ligand>
</feature>
<evidence type="ECO:0000256" key="7">
    <source>
        <dbReference type="HAMAP-Rule" id="MF_00372"/>
    </source>
</evidence>
<dbReference type="GO" id="GO:0008270">
    <property type="term" value="F:zinc ion binding"/>
    <property type="evidence" value="ECO:0007669"/>
    <property type="project" value="UniProtKB-UniRule"/>
</dbReference>
<dbReference type="InterPro" id="IPR011059">
    <property type="entry name" value="Metal-dep_hydrolase_composite"/>
</dbReference>
<proteinExistence type="inferred from homology"/>
<comment type="similarity">
    <text evidence="7">Belongs to the metallo-dependent hydrolases superfamily. HutI family.</text>
</comment>
<dbReference type="Gene3D" id="3.20.20.140">
    <property type="entry name" value="Metal-dependent hydrolases"/>
    <property type="match status" value="1"/>
</dbReference>
<evidence type="ECO:0000256" key="3">
    <source>
        <dbReference type="ARBA" id="ARBA00022801"/>
    </source>
</evidence>
<evidence type="ECO:0000256" key="2">
    <source>
        <dbReference type="ARBA" id="ARBA00022723"/>
    </source>
</evidence>
<keyword evidence="4 7" id="KW-0369">Histidine metabolism</keyword>
<feature type="binding site" evidence="7">
    <location>
        <position position="80"/>
    </location>
    <ligand>
        <name>Fe(3+)</name>
        <dbReference type="ChEBI" id="CHEBI:29034"/>
    </ligand>
</feature>
<dbReference type="EC" id="3.5.2.7" evidence="1 7"/>
<dbReference type="AlphaFoldDB" id="A0A267MIB6"/>
<dbReference type="InterPro" id="IPR005920">
    <property type="entry name" value="HutI"/>
</dbReference>
<keyword evidence="10" id="KW-1185">Reference proteome</keyword>
<dbReference type="GO" id="GO:0050480">
    <property type="term" value="F:imidazolonepropionase activity"/>
    <property type="evidence" value="ECO:0007669"/>
    <property type="project" value="UniProtKB-UniRule"/>
</dbReference>
<evidence type="ECO:0000256" key="1">
    <source>
        <dbReference type="ARBA" id="ARBA00012864"/>
    </source>
</evidence>
<keyword evidence="3 7" id="KW-0378">Hydrolase</keyword>
<accession>A0A267MIB6</accession>
<feature type="binding site" evidence="7">
    <location>
        <position position="89"/>
    </location>
    <ligand>
        <name>4-imidazolone-5-propanoate</name>
        <dbReference type="ChEBI" id="CHEBI:77893"/>
    </ligand>
</feature>
<dbReference type="PANTHER" id="PTHR42752:SF1">
    <property type="entry name" value="IMIDAZOLONEPROPIONASE-RELATED"/>
    <property type="match status" value="1"/>
</dbReference>
<keyword evidence="5 7" id="KW-0862">Zinc</keyword>
<dbReference type="Gene3D" id="2.30.40.10">
    <property type="entry name" value="Urease, subunit C, domain 1"/>
    <property type="match status" value="1"/>
</dbReference>
<dbReference type="HAMAP" id="MF_00372">
    <property type="entry name" value="HutI"/>
    <property type="match status" value="1"/>
</dbReference>
<comment type="pathway">
    <text evidence="7">Amino-acid degradation; L-histidine degradation into L-glutamate; N-formimidoyl-L-glutamate from L-histidine: step 3/3.</text>
</comment>
<evidence type="ECO:0000256" key="6">
    <source>
        <dbReference type="ARBA" id="ARBA00023004"/>
    </source>
</evidence>
<gene>
    <name evidence="7" type="primary">hutI</name>
    <name evidence="9" type="ORF">CCE28_10675</name>
</gene>
<protein>
    <recommendedName>
        <fullName evidence="1 7">Imidazolonepropionase</fullName>
        <ecNumber evidence="1 7">3.5.2.7</ecNumber>
    </recommendedName>
    <alternativeName>
        <fullName evidence="7">Imidazolone-5-propionate hydrolase</fullName>
    </alternativeName>
</protein>
<dbReference type="FunFam" id="3.20.20.140:FF:000007">
    <property type="entry name" value="Imidazolonepropionase"/>
    <property type="match status" value="1"/>
</dbReference>
<dbReference type="OrthoDB" id="9776455at2"/>
<feature type="binding site" evidence="7">
    <location>
        <position position="326"/>
    </location>
    <ligand>
        <name>N-formimidoyl-L-glutamate</name>
        <dbReference type="ChEBI" id="CHEBI:58928"/>
    </ligand>
</feature>
<feature type="binding site" evidence="7">
    <location>
        <position position="250"/>
    </location>
    <ligand>
        <name>Fe(3+)</name>
        <dbReference type="ChEBI" id="CHEBI:29034"/>
    </ligand>
</feature>
<feature type="binding site" evidence="7">
    <location>
        <position position="152"/>
    </location>
    <ligand>
        <name>N-formimidoyl-L-glutamate</name>
        <dbReference type="ChEBI" id="CHEBI:58928"/>
    </ligand>
</feature>
<comment type="caution">
    <text evidence="9">The sequence shown here is derived from an EMBL/GenBank/DDBJ whole genome shotgun (WGS) entry which is preliminary data.</text>
</comment>
<dbReference type="SUPFAM" id="SSF51556">
    <property type="entry name" value="Metallo-dependent hydrolases"/>
    <property type="match status" value="1"/>
</dbReference>
<feature type="binding site" evidence="7">
    <location>
        <position position="152"/>
    </location>
    <ligand>
        <name>4-imidazolone-5-propanoate</name>
        <dbReference type="ChEBI" id="CHEBI:77893"/>
    </ligand>
</feature>
<evidence type="ECO:0000256" key="4">
    <source>
        <dbReference type="ARBA" id="ARBA00022808"/>
    </source>
</evidence>
<reference evidence="9 10" key="1">
    <citation type="submission" date="2017-06" db="EMBL/GenBank/DDBJ databases">
        <title>Draft genome sequence of anaerobic fermentative bacterium Anaeromicrobium sediminis DY2726D isolated from West Pacific Ocean sediments.</title>
        <authorList>
            <person name="Zeng X."/>
        </authorList>
    </citation>
    <scope>NUCLEOTIDE SEQUENCE [LARGE SCALE GENOMIC DNA]</scope>
    <source>
        <strain evidence="9 10">DY2726D</strain>
    </source>
</reference>
<dbReference type="PANTHER" id="PTHR42752">
    <property type="entry name" value="IMIDAZOLONEPROPIONASE"/>
    <property type="match status" value="1"/>
</dbReference>
<dbReference type="Pfam" id="PF01979">
    <property type="entry name" value="Amidohydro_1"/>
    <property type="match status" value="1"/>
</dbReference>
<keyword evidence="7" id="KW-0963">Cytoplasm</keyword>
<dbReference type="InterPro" id="IPR032466">
    <property type="entry name" value="Metal_Hydrolase"/>
</dbReference>
<evidence type="ECO:0000256" key="5">
    <source>
        <dbReference type="ARBA" id="ARBA00022833"/>
    </source>
</evidence>
<comment type="cofactor">
    <cofactor evidence="7">
        <name>Zn(2+)</name>
        <dbReference type="ChEBI" id="CHEBI:29105"/>
    </cofactor>
    <cofactor evidence="7">
        <name>Fe(3+)</name>
        <dbReference type="ChEBI" id="CHEBI:29034"/>
    </cofactor>
    <text evidence="7">Binds 1 zinc or iron ion per subunit.</text>
</comment>
<feature type="binding site" evidence="7">
    <location>
        <position position="185"/>
    </location>
    <ligand>
        <name>4-imidazolone-5-propanoate</name>
        <dbReference type="ChEBI" id="CHEBI:77893"/>
    </ligand>
</feature>
<keyword evidence="2 7" id="KW-0479">Metal-binding</keyword>
<feature type="binding site" evidence="7">
    <location>
        <position position="250"/>
    </location>
    <ligand>
        <name>Zn(2+)</name>
        <dbReference type="ChEBI" id="CHEBI:29105"/>
    </ligand>
</feature>
<dbReference type="EMBL" id="NIBG01000008">
    <property type="protein sequence ID" value="PAB59319.1"/>
    <property type="molecule type" value="Genomic_DNA"/>
</dbReference>
<dbReference type="InterPro" id="IPR006680">
    <property type="entry name" value="Amidohydro-rel"/>
</dbReference>
<name>A0A267MIB6_9FIRM</name>
<feature type="binding site" evidence="7">
    <location>
        <position position="80"/>
    </location>
    <ligand>
        <name>Zn(2+)</name>
        <dbReference type="ChEBI" id="CHEBI:29105"/>
    </ligand>
</feature>
<keyword evidence="6 7" id="KW-0408">Iron</keyword>
<dbReference type="UniPathway" id="UPA00379">
    <property type="reaction ID" value="UER00551"/>
</dbReference>
<feature type="binding site" evidence="7">
    <location>
        <position position="82"/>
    </location>
    <ligand>
        <name>Zn(2+)</name>
        <dbReference type="ChEBI" id="CHEBI:29105"/>
    </ligand>
</feature>
<feature type="binding site" evidence="7">
    <location>
        <position position="328"/>
    </location>
    <ligand>
        <name>N-formimidoyl-L-glutamate</name>
        <dbReference type="ChEBI" id="CHEBI:58928"/>
    </ligand>
</feature>
<dbReference type="GO" id="GO:0005737">
    <property type="term" value="C:cytoplasm"/>
    <property type="evidence" value="ECO:0007669"/>
    <property type="project" value="UniProtKB-SubCell"/>
</dbReference>
<evidence type="ECO:0000313" key="10">
    <source>
        <dbReference type="Proteomes" id="UP000216024"/>
    </source>
</evidence>
<dbReference type="RefSeq" id="WP_095133699.1">
    <property type="nucleotide sequence ID" value="NZ_NIBG01000008.1"/>
</dbReference>
<dbReference type="GO" id="GO:0019556">
    <property type="term" value="P:L-histidine catabolic process to glutamate and formamide"/>
    <property type="evidence" value="ECO:0007669"/>
    <property type="project" value="UniProtKB-UniRule"/>
</dbReference>
<feature type="binding site" evidence="7">
    <location>
        <position position="253"/>
    </location>
    <ligand>
        <name>4-imidazolone-5-propanoate</name>
        <dbReference type="ChEBI" id="CHEBI:77893"/>
    </ligand>
</feature>
<dbReference type="GO" id="GO:0019557">
    <property type="term" value="P:L-histidine catabolic process to glutamate and formate"/>
    <property type="evidence" value="ECO:0007669"/>
    <property type="project" value="UniProtKB-UniPathway"/>
</dbReference>
<feature type="domain" description="Amidohydrolase-related" evidence="8">
    <location>
        <begin position="72"/>
        <end position="412"/>
    </location>
</feature>
<dbReference type="GO" id="GO:0005506">
    <property type="term" value="F:iron ion binding"/>
    <property type="evidence" value="ECO:0007669"/>
    <property type="project" value="UniProtKB-UniRule"/>
</dbReference>
<evidence type="ECO:0000259" key="8">
    <source>
        <dbReference type="Pfam" id="PF01979"/>
    </source>
</evidence>
<dbReference type="NCBIfam" id="TIGR01224">
    <property type="entry name" value="hutI"/>
    <property type="match status" value="1"/>
</dbReference>
<feature type="binding site" evidence="7">
    <location>
        <position position="324"/>
    </location>
    <ligand>
        <name>Fe(3+)</name>
        <dbReference type="ChEBI" id="CHEBI:29034"/>
    </ligand>
</feature>
<comment type="function">
    <text evidence="7">Catalyzes the hydrolytic cleavage of the carbon-nitrogen bond in imidazolone-5-propanoate to yield N-formimidoyl-L-glutamate. It is the third step in the universal histidine degradation pathway.</text>
</comment>
<feature type="binding site" evidence="7">
    <location>
        <position position="82"/>
    </location>
    <ligand>
        <name>Fe(3+)</name>
        <dbReference type="ChEBI" id="CHEBI:29034"/>
    </ligand>
</feature>
<dbReference type="CDD" id="cd01296">
    <property type="entry name" value="Imidazolone-5PH"/>
    <property type="match status" value="1"/>
</dbReference>
<comment type="subcellular location">
    <subcellularLocation>
        <location evidence="7">Cytoplasm</location>
    </subcellularLocation>
</comment>
<dbReference type="SUPFAM" id="SSF51338">
    <property type="entry name" value="Composite domain of metallo-dependent hydrolases"/>
    <property type="match status" value="1"/>
</dbReference>
<sequence length="422" mass="45881">MGNMIIKNANQLVTCSGFKGKTGKEMDDIHVIENGAVVIEDGIIKKVGKTDEIMANVDESKYEVIDATGKAVLPGFVDSHTHFVFGGYREKEFDMRLRGCSYMEIMQAGGGIANSTNGTLKASKEDLIELGKKRLDSMLKFGVTTVEGKSGYGLDFDTEIKQLEVMKELEKIHPMDISKTFLGAHAVPVGYKGRGEDFIDYIIETVLPHVVENDLAEFCDIFCEKNVFSVEESRKLLNKAKEMGMKLKLHADEIVHLGGADLAAEVGAVSADHLLQASDEGITKMAEAGVVATLLPATAFSLKEHYARGRFMIDNGCAVALATDFNPGSCHTESIPLLFALSTLYMNMTIEEAITALTINGAAAIDRAHEVGSIDEGKKGDLVILEFPSYKFIPYHIGVNTVEKVIKGGKLVVNNENSGLLY</sequence>
<comment type="catalytic activity">
    <reaction evidence="7">
        <text>4-imidazolone-5-propanoate + H2O = N-formimidoyl-L-glutamate</text>
        <dbReference type="Rhea" id="RHEA:23660"/>
        <dbReference type="ChEBI" id="CHEBI:15377"/>
        <dbReference type="ChEBI" id="CHEBI:58928"/>
        <dbReference type="ChEBI" id="CHEBI:77893"/>
        <dbReference type="EC" id="3.5.2.7"/>
    </reaction>
</comment>
<organism evidence="9 10">
    <name type="scientific">Anaeromicrobium sediminis</name>
    <dbReference type="NCBI Taxonomy" id="1478221"/>
    <lineage>
        <taxon>Bacteria</taxon>
        <taxon>Bacillati</taxon>
        <taxon>Bacillota</taxon>
        <taxon>Clostridia</taxon>
        <taxon>Peptostreptococcales</taxon>
        <taxon>Thermotaleaceae</taxon>
        <taxon>Anaeromicrobium</taxon>
    </lineage>
</organism>
<feature type="binding site" evidence="7">
    <location>
        <position position="324"/>
    </location>
    <ligand>
        <name>Zn(2+)</name>
        <dbReference type="ChEBI" id="CHEBI:29105"/>
    </ligand>
</feature>